<organism evidence="1 2">
    <name type="scientific">Rubroshorea leprosula</name>
    <dbReference type="NCBI Taxonomy" id="152421"/>
    <lineage>
        <taxon>Eukaryota</taxon>
        <taxon>Viridiplantae</taxon>
        <taxon>Streptophyta</taxon>
        <taxon>Embryophyta</taxon>
        <taxon>Tracheophyta</taxon>
        <taxon>Spermatophyta</taxon>
        <taxon>Magnoliopsida</taxon>
        <taxon>eudicotyledons</taxon>
        <taxon>Gunneridae</taxon>
        <taxon>Pentapetalae</taxon>
        <taxon>rosids</taxon>
        <taxon>malvids</taxon>
        <taxon>Malvales</taxon>
        <taxon>Dipterocarpaceae</taxon>
        <taxon>Rubroshorea</taxon>
    </lineage>
</organism>
<sequence length="64" mass="7205">MKKASGLSSLCNLSIQKSLQPSHSAWLLHLHASLQLSSLWQPVCELFLCPSFQSLSLHLETEHY</sequence>
<evidence type="ECO:0000313" key="2">
    <source>
        <dbReference type="Proteomes" id="UP001054252"/>
    </source>
</evidence>
<dbReference type="Proteomes" id="UP001054252">
    <property type="component" value="Unassembled WGS sequence"/>
</dbReference>
<keyword evidence="2" id="KW-1185">Reference proteome</keyword>
<gene>
    <name evidence="1" type="ORF">SLEP1_g25541</name>
</gene>
<name>A0AAV5JWQ2_9ROSI</name>
<protein>
    <submittedName>
        <fullName evidence="1">Uncharacterized protein</fullName>
    </submittedName>
</protein>
<evidence type="ECO:0000313" key="1">
    <source>
        <dbReference type="EMBL" id="GKV14710.1"/>
    </source>
</evidence>
<dbReference type="AlphaFoldDB" id="A0AAV5JWQ2"/>
<reference evidence="1 2" key="1">
    <citation type="journal article" date="2021" name="Commun. Biol.">
        <title>The genome of Shorea leprosula (Dipterocarpaceae) highlights the ecological relevance of drought in aseasonal tropical rainforests.</title>
        <authorList>
            <person name="Ng K.K.S."/>
            <person name="Kobayashi M.J."/>
            <person name="Fawcett J.A."/>
            <person name="Hatakeyama M."/>
            <person name="Paape T."/>
            <person name="Ng C.H."/>
            <person name="Ang C.C."/>
            <person name="Tnah L.H."/>
            <person name="Lee C.T."/>
            <person name="Nishiyama T."/>
            <person name="Sese J."/>
            <person name="O'Brien M.J."/>
            <person name="Copetti D."/>
            <person name="Mohd Noor M.I."/>
            <person name="Ong R.C."/>
            <person name="Putra M."/>
            <person name="Sireger I.Z."/>
            <person name="Indrioko S."/>
            <person name="Kosugi Y."/>
            <person name="Izuno A."/>
            <person name="Isagi Y."/>
            <person name="Lee S.L."/>
            <person name="Shimizu K.K."/>
        </authorList>
    </citation>
    <scope>NUCLEOTIDE SEQUENCE [LARGE SCALE GENOMIC DNA]</scope>
    <source>
        <strain evidence="1">214</strain>
    </source>
</reference>
<comment type="caution">
    <text evidence="1">The sequence shown here is derived from an EMBL/GenBank/DDBJ whole genome shotgun (WGS) entry which is preliminary data.</text>
</comment>
<accession>A0AAV5JWQ2</accession>
<proteinExistence type="predicted"/>
<dbReference type="EMBL" id="BPVZ01000041">
    <property type="protein sequence ID" value="GKV14710.1"/>
    <property type="molecule type" value="Genomic_DNA"/>
</dbReference>